<evidence type="ECO:0000256" key="8">
    <source>
        <dbReference type="ARBA" id="ARBA00038263"/>
    </source>
</evidence>
<evidence type="ECO:0000256" key="10">
    <source>
        <dbReference type="SAM" id="SignalP"/>
    </source>
</evidence>
<proteinExistence type="inferred from homology"/>
<dbReference type="InterPro" id="IPR059226">
    <property type="entry name" value="Choice_anch_Q_dom"/>
</dbReference>
<keyword evidence="6" id="KW-0106">Calcium</keyword>
<dbReference type="GO" id="GO:0016837">
    <property type="term" value="F:carbon-oxygen lyase activity, acting on polysaccharides"/>
    <property type="evidence" value="ECO:0007669"/>
    <property type="project" value="TreeGrafter"/>
</dbReference>
<dbReference type="Proteomes" id="UP000292958">
    <property type="component" value="Unassembled WGS sequence"/>
</dbReference>
<dbReference type="InterPro" id="IPR012334">
    <property type="entry name" value="Pectin_lyas_fold"/>
</dbReference>
<dbReference type="NCBIfam" id="NF041518">
    <property type="entry name" value="choice_anch_Q"/>
    <property type="match status" value="1"/>
</dbReference>
<comment type="cofactor">
    <cofactor evidence="1">
        <name>Ca(2+)</name>
        <dbReference type="ChEBI" id="CHEBI:29108"/>
    </cofactor>
</comment>
<dbReference type="InterPro" id="IPR011050">
    <property type="entry name" value="Pectin_lyase_fold/virulence"/>
</dbReference>
<organism evidence="11 12">
    <name type="scientific">Edaphobacter modestus</name>
    <dbReference type="NCBI Taxonomy" id="388466"/>
    <lineage>
        <taxon>Bacteria</taxon>
        <taxon>Pseudomonadati</taxon>
        <taxon>Acidobacteriota</taxon>
        <taxon>Terriglobia</taxon>
        <taxon>Terriglobales</taxon>
        <taxon>Acidobacteriaceae</taxon>
        <taxon>Edaphobacter</taxon>
    </lineage>
</organism>
<evidence type="ECO:0000256" key="9">
    <source>
        <dbReference type="SAM" id="MobiDB-lite"/>
    </source>
</evidence>
<keyword evidence="3" id="KW-0964">Secreted</keyword>
<gene>
    <name evidence="11" type="ORF">BDD14_0233</name>
</gene>
<sequence length="478" mass="48272">MHFNIRPRSYSHIIFTVAATLACAYSPLALTRAEAQSSTGNTYYVGTNGNDLNSGSETSPFATIKHADSVVSPGDTVILLDGTYKGDVTLSKSGISGNPITYKAQHQWKAQLVGTGTGDGSRVIGVTGSYIIIQDFDVTGSDANGIILASAGRSASFNQAISNYVHDMVTPCDSNSGTAISTGGGSDYSGISHNDIIGNLVVNITPFNGCPGGHAASGIYGQTPNAVIANNIVINAGTDIQTWHAATNMTIFGNTTIGGVVGVTLGAGDSPGGITNDNSIVQNNISINASGVGLQEHGTTGTHNRFVDNLVFNNHTNVQLINGDVATGTVTADPKFVNNTGTAAGDYQLQSNSPAIGAGLALAGITTDYDGISRPQTGTTDIGAALSAGASTPSTGPSTPSTGPVAAGISASAKSITRGQSSVLTWNTINAVKATLNGTAVALRGSITVKPTATTTYKIVGTGSTGATDWGSVTVTVH</sequence>
<accession>A0A4Q7YPE1</accession>
<dbReference type="InterPro" id="IPR052052">
    <property type="entry name" value="Polysaccharide_Lyase_9"/>
</dbReference>
<keyword evidence="12" id="KW-1185">Reference proteome</keyword>
<dbReference type="EMBL" id="SHKW01000001">
    <property type="protein sequence ID" value="RZU38924.1"/>
    <property type="molecule type" value="Genomic_DNA"/>
</dbReference>
<dbReference type="RefSeq" id="WP_130417209.1">
    <property type="nucleotide sequence ID" value="NZ_SHKW01000001.1"/>
</dbReference>
<dbReference type="OrthoDB" id="107582at2"/>
<dbReference type="GO" id="GO:0046872">
    <property type="term" value="F:metal ion binding"/>
    <property type="evidence" value="ECO:0007669"/>
    <property type="project" value="UniProtKB-KW"/>
</dbReference>
<evidence type="ECO:0000313" key="11">
    <source>
        <dbReference type="EMBL" id="RZU38924.1"/>
    </source>
</evidence>
<feature type="compositionally biased region" description="Low complexity" evidence="9">
    <location>
        <begin position="387"/>
        <end position="404"/>
    </location>
</feature>
<evidence type="ECO:0000256" key="1">
    <source>
        <dbReference type="ARBA" id="ARBA00001913"/>
    </source>
</evidence>
<dbReference type="Gene3D" id="2.160.20.10">
    <property type="entry name" value="Single-stranded right-handed beta-helix, Pectin lyase-like"/>
    <property type="match status" value="1"/>
</dbReference>
<dbReference type="PANTHER" id="PTHR40088">
    <property type="entry name" value="PECTATE LYASE (EUROFUNG)"/>
    <property type="match status" value="1"/>
</dbReference>
<evidence type="ECO:0000256" key="5">
    <source>
        <dbReference type="ARBA" id="ARBA00022729"/>
    </source>
</evidence>
<evidence type="ECO:0000256" key="4">
    <source>
        <dbReference type="ARBA" id="ARBA00022723"/>
    </source>
</evidence>
<dbReference type="PANTHER" id="PTHR40088:SF1">
    <property type="entry name" value="PECTATE LYASE PEL9"/>
    <property type="match status" value="1"/>
</dbReference>
<feature type="signal peptide" evidence="10">
    <location>
        <begin position="1"/>
        <end position="24"/>
    </location>
</feature>
<dbReference type="SUPFAM" id="SSF51126">
    <property type="entry name" value="Pectin lyase-like"/>
    <property type="match status" value="1"/>
</dbReference>
<evidence type="ECO:0000256" key="3">
    <source>
        <dbReference type="ARBA" id="ARBA00022525"/>
    </source>
</evidence>
<evidence type="ECO:0008006" key="13">
    <source>
        <dbReference type="Google" id="ProtNLM"/>
    </source>
</evidence>
<keyword evidence="4" id="KW-0479">Metal-binding</keyword>
<keyword evidence="5 10" id="KW-0732">Signal</keyword>
<reference evidence="11 12" key="1">
    <citation type="submission" date="2019-02" db="EMBL/GenBank/DDBJ databases">
        <title>Genomic Encyclopedia of Archaeal and Bacterial Type Strains, Phase II (KMG-II): from individual species to whole genera.</title>
        <authorList>
            <person name="Goeker M."/>
        </authorList>
    </citation>
    <scope>NUCLEOTIDE SEQUENCE [LARGE SCALE GENOMIC DNA]</scope>
    <source>
        <strain evidence="11 12">DSM 18101</strain>
    </source>
</reference>
<comment type="subcellular location">
    <subcellularLocation>
        <location evidence="2">Secreted</location>
    </subcellularLocation>
</comment>
<comment type="caution">
    <text evidence="11">The sequence shown here is derived from an EMBL/GenBank/DDBJ whole genome shotgun (WGS) entry which is preliminary data.</text>
</comment>
<feature type="chain" id="PRO_5020598145" description="Parallel beta helix pectate lyase-like protein" evidence="10">
    <location>
        <begin position="25"/>
        <end position="478"/>
    </location>
</feature>
<protein>
    <recommendedName>
        <fullName evidence="13">Parallel beta helix pectate lyase-like protein</fullName>
    </recommendedName>
</protein>
<evidence type="ECO:0000313" key="12">
    <source>
        <dbReference type="Proteomes" id="UP000292958"/>
    </source>
</evidence>
<comment type="similarity">
    <text evidence="8">Belongs to the polysaccharide lyase 9 family.</text>
</comment>
<evidence type="ECO:0000256" key="7">
    <source>
        <dbReference type="ARBA" id="ARBA00023239"/>
    </source>
</evidence>
<evidence type="ECO:0000256" key="2">
    <source>
        <dbReference type="ARBA" id="ARBA00004613"/>
    </source>
</evidence>
<dbReference type="AlphaFoldDB" id="A0A4Q7YPE1"/>
<keyword evidence="7" id="KW-0456">Lyase</keyword>
<evidence type="ECO:0000256" key="6">
    <source>
        <dbReference type="ARBA" id="ARBA00022837"/>
    </source>
</evidence>
<name>A0A4Q7YPE1_9BACT</name>
<feature type="region of interest" description="Disordered" evidence="9">
    <location>
        <begin position="387"/>
        <end position="406"/>
    </location>
</feature>
<dbReference type="PROSITE" id="PS51257">
    <property type="entry name" value="PROKAR_LIPOPROTEIN"/>
    <property type="match status" value="1"/>
</dbReference>
<dbReference type="GO" id="GO:0005576">
    <property type="term" value="C:extracellular region"/>
    <property type="evidence" value="ECO:0007669"/>
    <property type="project" value="UniProtKB-SubCell"/>
</dbReference>